<dbReference type="RefSeq" id="XP_014559924.1">
    <property type="nucleotide sequence ID" value="XM_014704438.1"/>
</dbReference>
<accession>W7ET28</accession>
<evidence type="ECO:0000313" key="2">
    <source>
        <dbReference type="Proteomes" id="UP000054337"/>
    </source>
</evidence>
<gene>
    <name evidence="1" type="ORF">COCVIDRAFT_90548</name>
</gene>
<dbReference type="AlphaFoldDB" id="W7ET28"/>
<organism evidence="1 2">
    <name type="scientific">Bipolaris victoriae (strain FI3)</name>
    <name type="common">Victoria blight of oats agent</name>
    <name type="synonym">Cochliobolus victoriae</name>
    <dbReference type="NCBI Taxonomy" id="930091"/>
    <lineage>
        <taxon>Eukaryota</taxon>
        <taxon>Fungi</taxon>
        <taxon>Dikarya</taxon>
        <taxon>Ascomycota</taxon>
        <taxon>Pezizomycotina</taxon>
        <taxon>Dothideomycetes</taxon>
        <taxon>Pleosporomycetidae</taxon>
        <taxon>Pleosporales</taxon>
        <taxon>Pleosporineae</taxon>
        <taxon>Pleosporaceae</taxon>
        <taxon>Bipolaris</taxon>
    </lineage>
</organism>
<sequence>MEKVESCLDPETWTADDCRKKLTSQSHQSRQPQMCIYAPKHQNMMLQNASRPAPRTPCTCSQSMNHDKEKFLCWTEQLGRHTQQSILRPPTVND</sequence>
<keyword evidence="2" id="KW-1185">Reference proteome</keyword>
<protein>
    <submittedName>
        <fullName evidence="1">Uncharacterized protein</fullName>
    </submittedName>
</protein>
<dbReference type="EMBL" id="KI968706">
    <property type="protein sequence ID" value="EUN30309.1"/>
    <property type="molecule type" value="Genomic_DNA"/>
</dbReference>
<dbReference type="HOGENOM" id="CLU_2621663_0_0_1"/>
<proteinExistence type="predicted"/>
<reference evidence="1 2" key="1">
    <citation type="journal article" date="2013" name="PLoS Genet.">
        <title>Comparative genome structure, secondary metabolite, and effector coding capacity across Cochliobolus pathogens.</title>
        <authorList>
            <person name="Condon B.J."/>
            <person name="Leng Y."/>
            <person name="Wu D."/>
            <person name="Bushley K.E."/>
            <person name="Ohm R.A."/>
            <person name="Otillar R."/>
            <person name="Martin J."/>
            <person name="Schackwitz W."/>
            <person name="Grimwood J."/>
            <person name="MohdZainudin N."/>
            <person name="Xue C."/>
            <person name="Wang R."/>
            <person name="Manning V.A."/>
            <person name="Dhillon B."/>
            <person name="Tu Z.J."/>
            <person name="Steffenson B.J."/>
            <person name="Salamov A."/>
            <person name="Sun H."/>
            <person name="Lowry S."/>
            <person name="LaButti K."/>
            <person name="Han J."/>
            <person name="Copeland A."/>
            <person name="Lindquist E."/>
            <person name="Barry K."/>
            <person name="Schmutz J."/>
            <person name="Baker S.E."/>
            <person name="Ciuffetti L.M."/>
            <person name="Grigoriev I.V."/>
            <person name="Zhong S."/>
            <person name="Turgeon B.G."/>
        </authorList>
    </citation>
    <scope>NUCLEOTIDE SEQUENCE [LARGE SCALE GENOMIC DNA]</scope>
    <source>
        <strain evidence="1 2">FI3</strain>
    </source>
</reference>
<dbReference type="GeneID" id="26259213"/>
<name>W7ET28_BIPV3</name>
<evidence type="ECO:0000313" key="1">
    <source>
        <dbReference type="EMBL" id="EUN30309.1"/>
    </source>
</evidence>
<dbReference type="OrthoDB" id="3660116at2759"/>
<dbReference type="Proteomes" id="UP000054337">
    <property type="component" value="Unassembled WGS sequence"/>
</dbReference>